<dbReference type="Pfam" id="PF04991">
    <property type="entry name" value="LicD"/>
    <property type="match status" value="1"/>
</dbReference>
<gene>
    <name evidence="2" type="primary">licD1</name>
    <name evidence="2" type="ORF">bsdE14_11360</name>
</gene>
<protein>
    <submittedName>
        <fullName evidence="2">Phosphorylcholine transferase LicD</fullName>
    </submittedName>
</protein>
<organism evidence="2 3">
    <name type="scientific">Clostridium omnivorum</name>
    <dbReference type="NCBI Taxonomy" id="1604902"/>
    <lineage>
        <taxon>Bacteria</taxon>
        <taxon>Bacillati</taxon>
        <taxon>Bacillota</taxon>
        <taxon>Clostridia</taxon>
        <taxon>Eubacteriales</taxon>
        <taxon>Clostridiaceae</taxon>
        <taxon>Clostridium</taxon>
    </lineage>
</organism>
<evidence type="ECO:0000313" key="2">
    <source>
        <dbReference type="EMBL" id="GLC29726.1"/>
    </source>
</evidence>
<evidence type="ECO:0000259" key="1">
    <source>
        <dbReference type="Pfam" id="PF04991"/>
    </source>
</evidence>
<sequence>MVKKADLRTSQLLMTKILSEIHSISEKNNIHYWLDSGTLLGAVRHKGFIPWDDDIDICMTREDYNKFIEVAKEQLSKDMLLQTFEDEKLESLWLKVRLKNTLLLERYDAEFHQGIFVDIFPVDQYPSNVKWRNFFKLYFKILVRIYKNKNLKIKNVNKENGSVIDKVRKACMIIFSKAFLFINDNYIIKRRKHFFKMIKILQKKESSNIYGYGLEVDNWSNFFDINDVFPVIDMEFEGFKFKAPNNYHNYLVNMYGESYLELPPEEKRPVHNQLLLIDLSEEEETYYNKRYNYDRLKV</sequence>
<proteinExistence type="predicted"/>
<keyword evidence="2" id="KW-0808">Transferase</keyword>
<accession>A0ABQ5N3G6</accession>
<dbReference type="PANTHER" id="PTHR43404:SF2">
    <property type="entry name" value="LIPOPOLYSACCHARIDE CHOLINEPHOSPHOTRANSFERASE LICD"/>
    <property type="match status" value="1"/>
</dbReference>
<dbReference type="EMBL" id="BRXR01000001">
    <property type="protein sequence ID" value="GLC29726.1"/>
    <property type="molecule type" value="Genomic_DNA"/>
</dbReference>
<dbReference type="InterPro" id="IPR052942">
    <property type="entry name" value="LPS_cholinephosphotransferase"/>
</dbReference>
<reference evidence="2 3" key="1">
    <citation type="journal article" date="2024" name="Int. J. Syst. Evol. Microbiol.">
        <title>Clostridium omnivorum sp. nov., isolated from anoxic soil under the treatment of reductive soil disinfestation.</title>
        <authorList>
            <person name="Ueki A."/>
            <person name="Tonouchi A."/>
            <person name="Kaku N."/>
            <person name="Honma S."/>
            <person name="Ueki K."/>
        </authorList>
    </citation>
    <scope>NUCLEOTIDE SEQUENCE [LARGE SCALE GENOMIC DNA]</scope>
    <source>
        <strain evidence="2 3">E14</strain>
    </source>
</reference>
<dbReference type="InterPro" id="IPR007074">
    <property type="entry name" value="LicD/FKTN/FKRP_NTP_transf"/>
</dbReference>
<evidence type="ECO:0000313" key="3">
    <source>
        <dbReference type="Proteomes" id="UP001208567"/>
    </source>
</evidence>
<keyword evidence="3" id="KW-1185">Reference proteome</keyword>
<dbReference type="PANTHER" id="PTHR43404">
    <property type="entry name" value="LIPOPOLYSACCHARIDE CHOLINEPHOSPHOTRANSFERASE LICD"/>
    <property type="match status" value="1"/>
</dbReference>
<comment type="caution">
    <text evidence="2">The sequence shown here is derived from an EMBL/GenBank/DDBJ whole genome shotgun (WGS) entry which is preliminary data.</text>
</comment>
<name>A0ABQ5N3G6_9CLOT</name>
<feature type="domain" description="LicD/FKTN/FKRP nucleotidyltransferase" evidence="1">
    <location>
        <begin position="26"/>
        <end position="256"/>
    </location>
</feature>
<dbReference type="GO" id="GO:0016740">
    <property type="term" value="F:transferase activity"/>
    <property type="evidence" value="ECO:0007669"/>
    <property type="project" value="UniProtKB-KW"/>
</dbReference>
<dbReference type="Proteomes" id="UP001208567">
    <property type="component" value="Unassembled WGS sequence"/>
</dbReference>
<dbReference type="RefSeq" id="WP_264849012.1">
    <property type="nucleotide sequence ID" value="NZ_BRXR01000001.1"/>
</dbReference>